<dbReference type="Proteomes" id="UP001482620">
    <property type="component" value="Unassembled WGS sequence"/>
</dbReference>
<protein>
    <submittedName>
        <fullName evidence="1">Uncharacterized protein</fullName>
    </submittedName>
</protein>
<proteinExistence type="predicted"/>
<gene>
    <name evidence="1" type="ORF">ILYODFUR_001013</name>
</gene>
<evidence type="ECO:0000313" key="1">
    <source>
        <dbReference type="EMBL" id="MEQ2246582.1"/>
    </source>
</evidence>
<accession>A0ABV0UPT7</accession>
<comment type="caution">
    <text evidence="1">The sequence shown here is derived from an EMBL/GenBank/DDBJ whole genome shotgun (WGS) entry which is preliminary data.</text>
</comment>
<name>A0ABV0UPT7_9TELE</name>
<evidence type="ECO:0000313" key="2">
    <source>
        <dbReference type="Proteomes" id="UP001482620"/>
    </source>
</evidence>
<sequence>MFFMFFSNRCVWEEPFICEAFHKSVTSEPTSSTQSHGNCSIRGSLYFRTLKKKNTGALSLPTPTYQPAAECLTHSARCLSRTATSDEPFSVFFLVYSIVGPTAKVRVRSSF</sequence>
<reference evidence="1 2" key="1">
    <citation type="submission" date="2021-06" db="EMBL/GenBank/DDBJ databases">
        <authorList>
            <person name="Palmer J.M."/>
        </authorList>
    </citation>
    <scope>NUCLEOTIDE SEQUENCE [LARGE SCALE GENOMIC DNA]</scope>
    <source>
        <strain evidence="2">if_2019</strain>
        <tissue evidence="1">Muscle</tissue>
    </source>
</reference>
<dbReference type="EMBL" id="JAHRIQ010081141">
    <property type="protein sequence ID" value="MEQ2246582.1"/>
    <property type="molecule type" value="Genomic_DNA"/>
</dbReference>
<organism evidence="1 2">
    <name type="scientific">Ilyodon furcidens</name>
    <name type="common">goldbreast splitfin</name>
    <dbReference type="NCBI Taxonomy" id="33524"/>
    <lineage>
        <taxon>Eukaryota</taxon>
        <taxon>Metazoa</taxon>
        <taxon>Chordata</taxon>
        <taxon>Craniata</taxon>
        <taxon>Vertebrata</taxon>
        <taxon>Euteleostomi</taxon>
        <taxon>Actinopterygii</taxon>
        <taxon>Neopterygii</taxon>
        <taxon>Teleostei</taxon>
        <taxon>Neoteleostei</taxon>
        <taxon>Acanthomorphata</taxon>
        <taxon>Ovalentaria</taxon>
        <taxon>Atherinomorphae</taxon>
        <taxon>Cyprinodontiformes</taxon>
        <taxon>Goodeidae</taxon>
        <taxon>Ilyodon</taxon>
    </lineage>
</organism>
<keyword evidence="2" id="KW-1185">Reference proteome</keyword>